<keyword evidence="1" id="KW-0472">Membrane</keyword>
<accession>A0A0M9ACV7</accession>
<reference evidence="3 4" key="1">
    <citation type="submission" date="2015-07" db="EMBL/GenBank/DDBJ databases">
        <authorList>
            <person name="Noorani M."/>
        </authorList>
    </citation>
    <scope>NUCLEOTIDE SEQUENCE [LARGE SCALE GENOMIC DNA]</scope>
    <source>
        <strain evidence="4">ATCC 25104 / DSM 625 / JCM 10724 / NBRC 103206 / NCIMB 11243 / YT-1</strain>
    </source>
</reference>
<dbReference type="SUPFAM" id="SSF51261">
    <property type="entry name" value="Duplicated hybrid motif"/>
    <property type="match status" value="1"/>
</dbReference>
<dbReference type="RefSeq" id="WP_053767307.1">
    <property type="nucleotide sequence ID" value="NZ_LHCI01000106.1"/>
</dbReference>
<dbReference type="InterPro" id="IPR050570">
    <property type="entry name" value="Cell_wall_metabolism_enzyme"/>
</dbReference>
<evidence type="ECO:0000313" key="3">
    <source>
        <dbReference type="EMBL" id="KOX89477.1"/>
    </source>
</evidence>
<keyword evidence="1" id="KW-1133">Transmembrane helix</keyword>
<evidence type="ECO:0000259" key="2">
    <source>
        <dbReference type="Pfam" id="PF01551"/>
    </source>
</evidence>
<dbReference type="Proteomes" id="UP000037685">
    <property type="component" value="Unassembled WGS sequence"/>
</dbReference>
<dbReference type="InterPro" id="IPR016047">
    <property type="entry name" value="M23ase_b-sheet_dom"/>
</dbReference>
<dbReference type="PANTHER" id="PTHR21666">
    <property type="entry name" value="PEPTIDASE-RELATED"/>
    <property type="match status" value="1"/>
</dbReference>
<dbReference type="GO" id="GO:0004222">
    <property type="term" value="F:metalloendopeptidase activity"/>
    <property type="evidence" value="ECO:0007669"/>
    <property type="project" value="TreeGrafter"/>
</dbReference>
<keyword evidence="1" id="KW-0812">Transmembrane</keyword>
<dbReference type="EMBL" id="LHCI01000106">
    <property type="protein sequence ID" value="KOX89477.1"/>
    <property type="molecule type" value="Genomic_DNA"/>
</dbReference>
<dbReference type="Gene3D" id="2.70.70.10">
    <property type="entry name" value="Glucose Permease (Domain IIA)"/>
    <property type="match status" value="1"/>
</dbReference>
<dbReference type="AlphaFoldDB" id="A0A0M9ACV7"/>
<dbReference type="PATRIC" id="fig|271.14.peg.727"/>
<sequence>MNLKPGHYLLFALALYALVVTLGFALRGRQLHALREEVGLLREKAALVPEGYRLPLPGACLPSRPENLPGAPRPYRKGVSAGFVFVDGDACVPVVRGMGVVAAQAGEVVKVEEAYQEPSLEAWRALMERVKDGASPEDMDLLRGLEVWVRHPDGRTSVYAHLQAPYPGLKVGDKVFRGDPLGYLGNTGLQGGAPRLLFEVWEGAPDRGTFLFQGLPKEELLRQAKAFFSVK</sequence>
<feature type="domain" description="M23ase beta-sheet core" evidence="2">
    <location>
        <begin position="144"/>
        <end position="202"/>
    </location>
</feature>
<dbReference type="InterPro" id="IPR011055">
    <property type="entry name" value="Dup_hybrid_motif"/>
</dbReference>
<organism evidence="3 4">
    <name type="scientific">Thermus aquaticus</name>
    <dbReference type="NCBI Taxonomy" id="271"/>
    <lineage>
        <taxon>Bacteria</taxon>
        <taxon>Thermotogati</taxon>
        <taxon>Deinococcota</taxon>
        <taxon>Deinococci</taxon>
        <taxon>Thermales</taxon>
        <taxon>Thermaceae</taxon>
        <taxon>Thermus</taxon>
    </lineage>
</organism>
<dbReference type="Pfam" id="PF01551">
    <property type="entry name" value="Peptidase_M23"/>
    <property type="match status" value="1"/>
</dbReference>
<feature type="transmembrane region" description="Helical" evidence="1">
    <location>
        <begin position="6"/>
        <end position="26"/>
    </location>
</feature>
<dbReference type="PANTHER" id="PTHR21666:SF270">
    <property type="entry name" value="MUREIN HYDROLASE ACTIVATOR ENVC"/>
    <property type="match status" value="1"/>
</dbReference>
<name>A0A0M9ACV7_THEAQ</name>
<evidence type="ECO:0000313" key="4">
    <source>
        <dbReference type="Proteomes" id="UP000037685"/>
    </source>
</evidence>
<comment type="caution">
    <text evidence="3">The sequence shown here is derived from an EMBL/GenBank/DDBJ whole genome shotgun (WGS) entry which is preliminary data.</text>
</comment>
<dbReference type="CDD" id="cd12797">
    <property type="entry name" value="M23_peptidase"/>
    <property type="match status" value="1"/>
</dbReference>
<proteinExistence type="predicted"/>
<protein>
    <submittedName>
        <fullName evidence="3">Peptidase family M23</fullName>
    </submittedName>
</protein>
<gene>
    <name evidence="3" type="ORF">BVI061214_00644</name>
</gene>
<evidence type="ECO:0000256" key="1">
    <source>
        <dbReference type="SAM" id="Phobius"/>
    </source>
</evidence>